<dbReference type="InterPro" id="IPR051927">
    <property type="entry name" value="Zn_Chap_cDPG_Synth"/>
</dbReference>
<protein>
    <submittedName>
        <fullName evidence="2">GTP-binding protein</fullName>
    </submittedName>
</protein>
<dbReference type="PANTHER" id="PTHR43603:SF1">
    <property type="entry name" value="ZINC-REGULATED GTPASE METALLOPROTEIN ACTIVATOR 1"/>
    <property type="match status" value="1"/>
</dbReference>
<dbReference type="SUPFAM" id="SSF90002">
    <property type="entry name" value="Hypothetical protein YjiA, C-terminal domain"/>
    <property type="match status" value="1"/>
</dbReference>
<sequence>MATPVLTLASIDPVMRSAAASALLCDLPGAVVVQHDLDAESGSLRRVVYDRSGVGEDVTHVLDHACASCALREDIVPTVLALAAGDPQAVVVALPTAIEPLPVVTALGGAEQVTVAGVATVVDTDTLVTDLMGQDMLADRGLAVGEQDDRSVGEVVVHQLEFADMILTAADAPGPVSQAIIAHLAGPGSSVPWDRAPVDRLLAARPTPRRGDLMRLGTPDVESDAGVWTLDLRSWRPLHPHRLLDNAETLGAGMIRGKGHFWVPSRPTLACAWDGAGGQLSVGRLGTWERRPETHLVITGLGGRPAELRQAFEETLLTDAELSRGLGAWSARADGLDPWLGAQQEEAA</sequence>
<accession>A0ABW4L476</accession>
<dbReference type="Pfam" id="PF07683">
    <property type="entry name" value="CobW_C"/>
    <property type="match status" value="1"/>
</dbReference>
<evidence type="ECO:0000259" key="1">
    <source>
        <dbReference type="SMART" id="SM00833"/>
    </source>
</evidence>
<reference evidence="3" key="1">
    <citation type="journal article" date="2019" name="Int. J. Syst. Evol. Microbiol.">
        <title>The Global Catalogue of Microorganisms (GCM) 10K type strain sequencing project: providing services to taxonomists for standard genome sequencing and annotation.</title>
        <authorList>
            <consortium name="The Broad Institute Genomics Platform"/>
            <consortium name="The Broad Institute Genome Sequencing Center for Infectious Disease"/>
            <person name="Wu L."/>
            <person name="Ma J."/>
        </authorList>
    </citation>
    <scope>NUCLEOTIDE SEQUENCE [LARGE SCALE GENOMIC DNA]</scope>
    <source>
        <strain evidence="3">JCM 17130</strain>
    </source>
</reference>
<name>A0ABW4L476_9MICO</name>
<gene>
    <name evidence="2" type="ORF">ACFSE6_05060</name>
</gene>
<proteinExistence type="predicted"/>
<organism evidence="2 3">
    <name type="scientific">Georgenia deserti</name>
    <dbReference type="NCBI Taxonomy" id="2093781"/>
    <lineage>
        <taxon>Bacteria</taxon>
        <taxon>Bacillati</taxon>
        <taxon>Actinomycetota</taxon>
        <taxon>Actinomycetes</taxon>
        <taxon>Micrococcales</taxon>
        <taxon>Bogoriellaceae</taxon>
        <taxon>Georgenia</taxon>
    </lineage>
</organism>
<dbReference type="Gene3D" id="3.40.50.300">
    <property type="entry name" value="P-loop containing nucleotide triphosphate hydrolases"/>
    <property type="match status" value="1"/>
</dbReference>
<evidence type="ECO:0000313" key="2">
    <source>
        <dbReference type="EMBL" id="MFD1717192.1"/>
    </source>
</evidence>
<dbReference type="RefSeq" id="WP_388002944.1">
    <property type="nucleotide sequence ID" value="NZ_JBHUEE010000002.1"/>
</dbReference>
<dbReference type="SMART" id="SM00833">
    <property type="entry name" value="CobW_C"/>
    <property type="match status" value="1"/>
</dbReference>
<keyword evidence="3" id="KW-1185">Reference proteome</keyword>
<dbReference type="PANTHER" id="PTHR43603">
    <property type="entry name" value="COBW DOMAIN-CONTAINING PROTEIN DDB_G0274527"/>
    <property type="match status" value="1"/>
</dbReference>
<dbReference type="Proteomes" id="UP001597277">
    <property type="component" value="Unassembled WGS sequence"/>
</dbReference>
<dbReference type="InterPro" id="IPR011629">
    <property type="entry name" value="CobW-like_C"/>
</dbReference>
<comment type="caution">
    <text evidence="2">The sequence shown here is derived from an EMBL/GenBank/DDBJ whole genome shotgun (WGS) entry which is preliminary data.</text>
</comment>
<dbReference type="InterPro" id="IPR027417">
    <property type="entry name" value="P-loop_NTPase"/>
</dbReference>
<feature type="domain" description="CobW C-terminal" evidence="1">
    <location>
        <begin position="227"/>
        <end position="316"/>
    </location>
</feature>
<dbReference type="EMBL" id="JBHUEE010000002">
    <property type="protein sequence ID" value="MFD1717192.1"/>
    <property type="molecule type" value="Genomic_DNA"/>
</dbReference>
<evidence type="ECO:0000313" key="3">
    <source>
        <dbReference type="Proteomes" id="UP001597277"/>
    </source>
</evidence>